<feature type="domain" description="Proteinase inhibitor I42 chagasin" evidence="4">
    <location>
        <begin position="50"/>
        <end position="125"/>
    </location>
</feature>
<dbReference type="Gene3D" id="2.60.40.2020">
    <property type="match status" value="1"/>
</dbReference>
<feature type="chain" id="PRO_5047476242" description="Proteinase inhibitor I42 chagasin domain-containing protein" evidence="3">
    <location>
        <begin position="33"/>
        <end position="153"/>
    </location>
</feature>
<evidence type="ECO:0000256" key="2">
    <source>
        <dbReference type="ARBA" id="ARBA00022704"/>
    </source>
</evidence>
<name>A0ABP5Z601_9ACTN</name>
<protein>
    <recommendedName>
        <fullName evidence="4">Proteinase inhibitor I42 chagasin domain-containing protein</fullName>
    </recommendedName>
</protein>
<dbReference type="Pfam" id="PF09394">
    <property type="entry name" value="Inhibitor_I42"/>
    <property type="match status" value="1"/>
</dbReference>
<keyword evidence="1" id="KW-0646">Protease inhibitor</keyword>
<evidence type="ECO:0000256" key="1">
    <source>
        <dbReference type="ARBA" id="ARBA00022690"/>
    </source>
</evidence>
<comment type="caution">
    <text evidence="5">The sequence shown here is derived from an EMBL/GenBank/DDBJ whole genome shotgun (WGS) entry which is preliminary data.</text>
</comment>
<gene>
    <name evidence="5" type="ORF">GCM10010406_29720</name>
</gene>
<sequence length="153" mass="16494">MTMPTEPPPRRRRLAAAAAALAAAVMLATSCADDSGRGAVFTSRTKPIEVEAGDRFSIAVPDNASFGDNWKVLRPGPKSPIVRSVEADYKADDDSDPTAVGGGGTLYFVFEAEAPGRTEIVLRNCFRGVCDKEAAHRDDKQYVVTDTYRVTVR</sequence>
<dbReference type="SUPFAM" id="SSF141066">
    <property type="entry name" value="ICP-like"/>
    <property type="match status" value="1"/>
</dbReference>
<accession>A0ABP5Z601</accession>
<evidence type="ECO:0000256" key="3">
    <source>
        <dbReference type="SAM" id="SignalP"/>
    </source>
</evidence>
<dbReference type="InterPro" id="IPR018990">
    <property type="entry name" value="Prot_inh_I42_chagasin"/>
</dbReference>
<evidence type="ECO:0000259" key="4">
    <source>
        <dbReference type="Pfam" id="PF09394"/>
    </source>
</evidence>
<keyword evidence="6" id="KW-1185">Reference proteome</keyword>
<evidence type="ECO:0000313" key="5">
    <source>
        <dbReference type="EMBL" id="GAA2491681.1"/>
    </source>
</evidence>
<reference evidence="6" key="1">
    <citation type="journal article" date="2019" name="Int. J. Syst. Evol. Microbiol.">
        <title>The Global Catalogue of Microorganisms (GCM) 10K type strain sequencing project: providing services to taxonomists for standard genome sequencing and annotation.</title>
        <authorList>
            <consortium name="The Broad Institute Genomics Platform"/>
            <consortium name="The Broad Institute Genome Sequencing Center for Infectious Disease"/>
            <person name="Wu L."/>
            <person name="Ma J."/>
        </authorList>
    </citation>
    <scope>NUCLEOTIDE SEQUENCE [LARGE SCALE GENOMIC DNA]</scope>
    <source>
        <strain evidence="6">JCM 6307</strain>
    </source>
</reference>
<keyword evidence="3" id="KW-0732">Signal</keyword>
<dbReference type="PROSITE" id="PS51318">
    <property type="entry name" value="TAT"/>
    <property type="match status" value="1"/>
</dbReference>
<dbReference type="InterPro" id="IPR006311">
    <property type="entry name" value="TAT_signal"/>
</dbReference>
<dbReference type="Proteomes" id="UP001501358">
    <property type="component" value="Unassembled WGS sequence"/>
</dbReference>
<keyword evidence="2" id="KW-0789">Thiol protease inhibitor</keyword>
<proteinExistence type="predicted"/>
<organism evidence="5 6">
    <name type="scientific">Streptomyces thermolineatus</name>
    <dbReference type="NCBI Taxonomy" id="44033"/>
    <lineage>
        <taxon>Bacteria</taxon>
        <taxon>Bacillati</taxon>
        <taxon>Actinomycetota</taxon>
        <taxon>Actinomycetes</taxon>
        <taxon>Kitasatosporales</taxon>
        <taxon>Streptomycetaceae</taxon>
        <taxon>Streptomyces</taxon>
    </lineage>
</organism>
<dbReference type="EMBL" id="BAAATA010000015">
    <property type="protein sequence ID" value="GAA2491681.1"/>
    <property type="molecule type" value="Genomic_DNA"/>
</dbReference>
<feature type="signal peptide" evidence="3">
    <location>
        <begin position="1"/>
        <end position="32"/>
    </location>
</feature>
<dbReference type="InterPro" id="IPR036331">
    <property type="entry name" value="Chagasin-like_sf"/>
</dbReference>
<evidence type="ECO:0000313" key="6">
    <source>
        <dbReference type="Proteomes" id="UP001501358"/>
    </source>
</evidence>